<evidence type="ECO:0000313" key="2">
    <source>
        <dbReference type="Proteomes" id="UP001523219"/>
    </source>
</evidence>
<organism evidence="1 2">
    <name type="scientific">Streptomyces macrolidinus</name>
    <dbReference type="NCBI Taxonomy" id="2952607"/>
    <lineage>
        <taxon>Bacteria</taxon>
        <taxon>Bacillati</taxon>
        <taxon>Actinomycetota</taxon>
        <taxon>Actinomycetes</taxon>
        <taxon>Kitasatosporales</taxon>
        <taxon>Streptomycetaceae</taxon>
        <taxon>Streptomyces</taxon>
    </lineage>
</organism>
<keyword evidence="2" id="KW-1185">Reference proteome</keyword>
<accession>A0ABT0ZHW2</accession>
<gene>
    <name evidence="1" type="ORF">NGF19_20550</name>
</gene>
<reference evidence="1 2" key="1">
    <citation type="submission" date="2022-05" db="EMBL/GenBank/DDBJ databases">
        <title>Streptomyces sp. nov. RY43-2 isolated from soil of a peat swamp forest.</title>
        <authorList>
            <person name="Kanchanasin P."/>
            <person name="Tanasupawat S."/>
            <person name="Phongsopitanun W."/>
        </authorList>
    </citation>
    <scope>NUCLEOTIDE SEQUENCE [LARGE SCALE GENOMIC DNA]</scope>
    <source>
        <strain evidence="1 2">RY43-2</strain>
    </source>
</reference>
<protein>
    <submittedName>
        <fullName evidence="1">Signal protein</fullName>
    </submittedName>
</protein>
<dbReference type="EMBL" id="JAMWMR010000019">
    <property type="protein sequence ID" value="MCN9243156.1"/>
    <property type="molecule type" value="Genomic_DNA"/>
</dbReference>
<dbReference type="Proteomes" id="UP001523219">
    <property type="component" value="Unassembled WGS sequence"/>
</dbReference>
<evidence type="ECO:0000313" key="1">
    <source>
        <dbReference type="EMBL" id="MCN9243156.1"/>
    </source>
</evidence>
<comment type="caution">
    <text evidence="1">The sequence shown here is derived from an EMBL/GenBank/DDBJ whole genome shotgun (WGS) entry which is preliminary data.</text>
</comment>
<name>A0ABT0ZHW2_9ACTN</name>
<proteinExistence type="predicted"/>
<sequence length="142" mass="14727">MDGSECERNQPHDVWFLAGTFGGQVKRACEVPSGRPIAVPVINLVGDSQTCAAFVSSAQGTVFLDGKAVEPETYEGDPIMAQAVQGNPVTGEEGPFTGTGCGLWVQLPPLASGTHSLKVRGRSGDFSIGVDYALTIAASSTQ</sequence>
<dbReference type="RefSeq" id="WP_252426529.1">
    <property type="nucleotide sequence ID" value="NZ_JAMWMR010000019.1"/>
</dbReference>